<sequence length="536" mass="61359">MGKRWRLALAFLLAASTVLAGCGGVKQGAGAGDKQVLNWLESQEPPGLDSSISTDVVSFNILNNVREGLYRLNKENQPEPAMAKDVKISDDKKTYTFTLRDAKWSDGKPVTAHDFEYAWKRALNPKTKSEYAYILYPIKGAQAYNEDKGDAEDVGVKAVDDKTLKVELKDPIPYFLMMTSFATYLPQREDIVEKYGGDYAQDPDKMLYNGPFVMSDWKHNKSFQLKKNDKYWDKENVKLDTINFKITKETSTGVNYYNTGKSDFVNLSAGFVDKYKDHEDTVTFHETTTFYLQFNTNEKFFSNEKIRKAFSMAIDRSIITDKISKIGDPAKGLVPPNVEVDGKSFRDLSGEHLKYDPEKAKELLQEGMKEEGIEKAPKIELLGYDTDTAKPEQEYMKEQFKKVLGVDVQIQILPFKQKLERESNGDFQLSYAGWGADYNDPMTFMDMWMTGGGFNRGDWSNKKYDELIEKAQSNPDFKERAEQLVEAEKILMDDQGVAPLYHRARLQLQKPYVKNVWRHPFGADYSFKEAYIEGKE</sequence>
<dbReference type="Gene3D" id="3.90.76.10">
    <property type="entry name" value="Dipeptide-binding Protein, Domain 1"/>
    <property type="match status" value="1"/>
</dbReference>
<dbReference type="Gene3D" id="3.40.190.10">
    <property type="entry name" value="Periplasmic binding protein-like II"/>
    <property type="match status" value="1"/>
</dbReference>
<dbReference type="FunFam" id="3.10.105.10:FF:000001">
    <property type="entry name" value="Oligopeptide ABC transporter, oligopeptide-binding protein"/>
    <property type="match status" value="1"/>
</dbReference>
<dbReference type="InterPro" id="IPR000914">
    <property type="entry name" value="SBP_5_dom"/>
</dbReference>
<evidence type="ECO:0000313" key="9">
    <source>
        <dbReference type="Proteomes" id="UP000199387"/>
    </source>
</evidence>
<feature type="signal peptide" evidence="6">
    <location>
        <begin position="1"/>
        <end position="20"/>
    </location>
</feature>
<keyword evidence="5" id="KW-0653">Protein transport</keyword>
<dbReference type="PANTHER" id="PTHR30290">
    <property type="entry name" value="PERIPLASMIC BINDING COMPONENT OF ABC TRANSPORTER"/>
    <property type="match status" value="1"/>
</dbReference>
<keyword evidence="3" id="KW-0813">Transport</keyword>
<evidence type="ECO:0000256" key="4">
    <source>
        <dbReference type="ARBA" id="ARBA00022729"/>
    </source>
</evidence>
<dbReference type="STRING" id="1236220.SAMN04488112_10756"/>
<protein>
    <submittedName>
        <fullName evidence="8">Oligopeptide transport system substrate-binding protein</fullName>
    </submittedName>
</protein>
<feature type="domain" description="Solute-binding protein family 5" evidence="7">
    <location>
        <begin position="77"/>
        <end position="454"/>
    </location>
</feature>
<dbReference type="PIRSF" id="PIRSF002741">
    <property type="entry name" value="MppA"/>
    <property type="match status" value="1"/>
</dbReference>
<evidence type="ECO:0000256" key="1">
    <source>
        <dbReference type="ARBA" id="ARBA00004196"/>
    </source>
</evidence>
<dbReference type="Gene3D" id="3.10.105.10">
    <property type="entry name" value="Dipeptide-binding Protein, Domain 3"/>
    <property type="match status" value="1"/>
</dbReference>
<dbReference type="Proteomes" id="UP000199387">
    <property type="component" value="Unassembled WGS sequence"/>
</dbReference>
<reference evidence="8 9" key="1">
    <citation type="submission" date="2016-10" db="EMBL/GenBank/DDBJ databases">
        <authorList>
            <person name="de Groot N.N."/>
        </authorList>
    </citation>
    <scope>NUCLEOTIDE SEQUENCE [LARGE SCALE GENOMIC DNA]</scope>
    <source>
        <strain evidence="8 9">DSM 45514</strain>
    </source>
</reference>
<dbReference type="FunFam" id="3.90.76.10:FF:000001">
    <property type="entry name" value="Oligopeptide ABC transporter substrate-binding protein"/>
    <property type="match status" value="1"/>
</dbReference>
<dbReference type="GO" id="GO:0015833">
    <property type="term" value="P:peptide transport"/>
    <property type="evidence" value="ECO:0007669"/>
    <property type="project" value="UniProtKB-KW"/>
</dbReference>
<accession>A0A1G6L547</accession>
<evidence type="ECO:0000256" key="5">
    <source>
        <dbReference type="ARBA" id="ARBA00022856"/>
    </source>
</evidence>
<dbReference type="OrthoDB" id="9801912at2"/>
<dbReference type="SUPFAM" id="SSF53850">
    <property type="entry name" value="Periplasmic binding protein-like II"/>
    <property type="match status" value="1"/>
</dbReference>
<evidence type="ECO:0000256" key="6">
    <source>
        <dbReference type="SAM" id="SignalP"/>
    </source>
</evidence>
<proteinExistence type="inferred from homology"/>
<gene>
    <name evidence="8" type="ORF">SAMN04488112_10756</name>
</gene>
<keyword evidence="4 6" id="KW-0732">Signal</keyword>
<dbReference type="InterPro" id="IPR039424">
    <property type="entry name" value="SBP_5"/>
</dbReference>
<evidence type="ECO:0000256" key="3">
    <source>
        <dbReference type="ARBA" id="ARBA00022448"/>
    </source>
</evidence>
<organism evidence="8 9">
    <name type="scientific">Melghirimyces thermohalophilus</name>
    <dbReference type="NCBI Taxonomy" id="1236220"/>
    <lineage>
        <taxon>Bacteria</taxon>
        <taxon>Bacillati</taxon>
        <taxon>Bacillota</taxon>
        <taxon>Bacilli</taxon>
        <taxon>Bacillales</taxon>
        <taxon>Thermoactinomycetaceae</taxon>
        <taxon>Melghirimyces</taxon>
    </lineage>
</organism>
<dbReference type="RefSeq" id="WP_091567973.1">
    <property type="nucleotide sequence ID" value="NZ_FMZA01000007.1"/>
</dbReference>
<dbReference type="GO" id="GO:0030288">
    <property type="term" value="C:outer membrane-bounded periplasmic space"/>
    <property type="evidence" value="ECO:0007669"/>
    <property type="project" value="UniProtKB-ARBA"/>
</dbReference>
<dbReference type="GO" id="GO:0043190">
    <property type="term" value="C:ATP-binding cassette (ABC) transporter complex"/>
    <property type="evidence" value="ECO:0007669"/>
    <property type="project" value="InterPro"/>
</dbReference>
<dbReference type="PANTHER" id="PTHR30290:SF10">
    <property type="entry name" value="PERIPLASMIC OLIGOPEPTIDE-BINDING PROTEIN-RELATED"/>
    <property type="match status" value="1"/>
</dbReference>
<evidence type="ECO:0000256" key="2">
    <source>
        <dbReference type="ARBA" id="ARBA00005695"/>
    </source>
</evidence>
<keyword evidence="5" id="KW-0571">Peptide transport</keyword>
<dbReference type="Pfam" id="PF00496">
    <property type="entry name" value="SBP_bac_5"/>
    <property type="match status" value="1"/>
</dbReference>
<evidence type="ECO:0000259" key="7">
    <source>
        <dbReference type="Pfam" id="PF00496"/>
    </source>
</evidence>
<dbReference type="InterPro" id="IPR030678">
    <property type="entry name" value="Peptide/Ni-bd"/>
</dbReference>
<evidence type="ECO:0000313" key="8">
    <source>
        <dbReference type="EMBL" id="SDC38410.1"/>
    </source>
</evidence>
<dbReference type="GO" id="GO:1904680">
    <property type="term" value="F:peptide transmembrane transporter activity"/>
    <property type="evidence" value="ECO:0007669"/>
    <property type="project" value="TreeGrafter"/>
</dbReference>
<dbReference type="PROSITE" id="PS51257">
    <property type="entry name" value="PROKAR_LIPOPROTEIN"/>
    <property type="match status" value="1"/>
</dbReference>
<comment type="subcellular location">
    <subcellularLocation>
        <location evidence="1">Cell envelope</location>
    </subcellularLocation>
</comment>
<comment type="similarity">
    <text evidence="2">Belongs to the bacterial solute-binding protein 5 family.</text>
</comment>
<feature type="chain" id="PRO_5039640878" evidence="6">
    <location>
        <begin position="21"/>
        <end position="536"/>
    </location>
</feature>
<dbReference type="CDD" id="cd08504">
    <property type="entry name" value="PBP2_OppA"/>
    <property type="match status" value="1"/>
</dbReference>
<name>A0A1G6L547_9BACL</name>
<keyword evidence="9" id="KW-1185">Reference proteome</keyword>
<dbReference type="EMBL" id="FMZA01000007">
    <property type="protein sequence ID" value="SDC38410.1"/>
    <property type="molecule type" value="Genomic_DNA"/>
</dbReference>
<dbReference type="AlphaFoldDB" id="A0A1G6L547"/>